<dbReference type="InterPro" id="IPR029066">
    <property type="entry name" value="PLP-binding_barrel"/>
</dbReference>
<keyword evidence="1 2" id="KW-0663">Pyridoxal phosphate</keyword>
<organism evidence="6 7">
    <name type="scientific">Bordetella genomosp. 2</name>
    <dbReference type="NCBI Taxonomy" id="1983456"/>
    <lineage>
        <taxon>Bacteria</taxon>
        <taxon>Pseudomonadati</taxon>
        <taxon>Pseudomonadota</taxon>
        <taxon>Betaproteobacteria</taxon>
        <taxon>Burkholderiales</taxon>
        <taxon>Alcaligenaceae</taxon>
        <taxon>Bordetella</taxon>
    </lineage>
</organism>
<dbReference type="EMBL" id="NEVT01000009">
    <property type="protein sequence ID" value="OZI69590.1"/>
    <property type="molecule type" value="Genomic_DNA"/>
</dbReference>
<sequence>MSSDDSMAARVARLRQRIDAACERAGRAPGSVALLPVSKTFGAEAVRAAAALGLRRFGENKTQEIRQKAVELADLDIQWVMIGHLQTNKAKDAARDAAEVQSLDRLELAHALQRRLEAAGRAIDVLVQVKTSPEPSKHGLAPQDAAGFLRTLARECPALRVQGLMTMAVQSDDAGAVRACFRRLRELRDRLRDEAIDGVRLDRLSMGMSGDFEIAVEEGATEVRIGSAIFGARHYA</sequence>
<evidence type="ECO:0000259" key="5">
    <source>
        <dbReference type="Pfam" id="PF01168"/>
    </source>
</evidence>
<dbReference type="Gene3D" id="3.20.20.10">
    <property type="entry name" value="Alanine racemase"/>
    <property type="match status" value="1"/>
</dbReference>
<evidence type="ECO:0000313" key="7">
    <source>
        <dbReference type="Proteomes" id="UP000215633"/>
    </source>
</evidence>
<dbReference type="Pfam" id="PF01168">
    <property type="entry name" value="Ala_racemase_N"/>
    <property type="match status" value="1"/>
</dbReference>
<dbReference type="PANTHER" id="PTHR10146:SF14">
    <property type="entry name" value="PYRIDOXAL PHOSPHATE HOMEOSTASIS PROTEIN"/>
    <property type="match status" value="1"/>
</dbReference>
<proteinExistence type="inferred from homology"/>
<evidence type="ECO:0000256" key="3">
    <source>
        <dbReference type="PIRSR" id="PIRSR004848-1"/>
    </source>
</evidence>
<evidence type="ECO:0000256" key="2">
    <source>
        <dbReference type="HAMAP-Rule" id="MF_02087"/>
    </source>
</evidence>
<evidence type="ECO:0000313" key="6">
    <source>
        <dbReference type="EMBL" id="OZI69590.1"/>
    </source>
</evidence>
<keyword evidence="7" id="KW-1185">Reference proteome</keyword>
<dbReference type="InterPro" id="IPR001608">
    <property type="entry name" value="Ala_racemase_N"/>
</dbReference>
<dbReference type="FunFam" id="3.20.20.10:FF:000018">
    <property type="entry name" value="Pyridoxal phosphate homeostasis protein"/>
    <property type="match status" value="1"/>
</dbReference>
<feature type="domain" description="Alanine racemase N-terminal" evidence="5">
    <location>
        <begin position="12"/>
        <end position="233"/>
    </location>
</feature>
<dbReference type="GO" id="GO:0030170">
    <property type="term" value="F:pyridoxal phosphate binding"/>
    <property type="evidence" value="ECO:0007669"/>
    <property type="project" value="UniProtKB-UniRule"/>
</dbReference>
<evidence type="ECO:0000256" key="1">
    <source>
        <dbReference type="ARBA" id="ARBA00022898"/>
    </source>
</evidence>
<reference evidence="7" key="1">
    <citation type="submission" date="2017-05" db="EMBL/GenBank/DDBJ databases">
        <title>Complete and WGS of Bordetella genogroups.</title>
        <authorList>
            <person name="Spilker T."/>
            <person name="Lipuma J."/>
        </authorList>
    </citation>
    <scope>NUCLEOTIDE SEQUENCE [LARGE SCALE GENOMIC DNA]</scope>
    <source>
        <strain evidence="7">AU8256</strain>
    </source>
</reference>
<name>A0A261V7N9_9BORD</name>
<accession>A0A261V7N9</accession>
<dbReference type="AlphaFoldDB" id="A0A261V7N9"/>
<dbReference type="Proteomes" id="UP000215633">
    <property type="component" value="Unassembled WGS sequence"/>
</dbReference>
<comment type="similarity">
    <text evidence="2 4">Belongs to the pyridoxal phosphate-binding protein YggS/PROSC family.</text>
</comment>
<dbReference type="HAMAP" id="MF_02087">
    <property type="entry name" value="PLP_homeostasis"/>
    <property type="match status" value="1"/>
</dbReference>
<dbReference type="RefSeq" id="WP_038853481.1">
    <property type="nucleotide sequence ID" value="NZ_NEVT01000009.1"/>
</dbReference>
<gene>
    <name evidence="6" type="ORF">CAL24_22485</name>
</gene>
<protein>
    <recommendedName>
        <fullName evidence="2">Pyridoxal phosphate homeostasis protein</fullName>
        <shortName evidence="2">PLP homeostasis protein</shortName>
    </recommendedName>
</protein>
<dbReference type="CDD" id="cd00635">
    <property type="entry name" value="PLPDE_III_YBL036c_like"/>
    <property type="match status" value="1"/>
</dbReference>
<dbReference type="SUPFAM" id="SSF51419">
    <property type="entry name" value="PLP-binding barrel"/>
    <property type="match status" value="1"/>
</dbReference>
<dbReference type="NCBIfam" id="TIGR00044">
    <property type="entry name" value="YggS family pyridoxal phosphate-dependent enzyme"/>
    <property type="match status" value="1"/>
</dbReference>
<feature type="modified residue" description="N6-(pyridoxal phosphate)lysine" evidence="2 3">
    <location>
        <position position="39"/>
    </location>
</feature>
<evidence type="ECO:0000256" key="4">
    <source>
        <dbReference type="RuleBase" id="RU004514"/>
    </source>
</evidence>
<dbReference type="InterPro" id="IPR011078">
    <property type="entry name" value="PyrdxlP_homeostasis"/>
</dbReference>
<comment type="cofactor">
    <cofactor evidence="3">
        <name>pyridoxal 5'-phosphate</name>
        <dbReference type="ChEBI" id="CHEBI:597326"/>
    </cofactor>
</comment>
<comment type="function">
    <text evidence="2">Pyridoxal 5'-phosphate (PLP)-binding protein, which is involved in PLP homeostasis.</text>
</comment>
<dbReference type="PANTHER" id="PTHR10146">
    <property type="entry name" value="PROLINE SYNTHETASE CO-TRANSCRIBED BACTERIAL HOMOLOG PROTEIN"/>
    <property type="match status" value="1"/>
</dbReference>
<comment type="caution">
    <text evidence="6">The sequence shown here is derived from an EMBL/GenBank/DDBJ whole genome shotgun (WGS) entry which is preliminary data.</text>
</comment>
<dbReference type="PIRSF" id="PIRSF004848">
    <property type="entry name" value="YBL036c_PLPDEIII"/>
    <property type="match status" value="1"/>
</dbReference>